<dbReference type="Proteomes" id="UP001302494">
    <property type="component" value="Chromosome"/>
</dbReference>
<name>A0AA96K1N5_9BACT</name>
<dbReference type="KEGG" id="nneo:PQG83_05825"/>
<keyword evidence="4" id="KW-0560">Oxidoreductase</keyword>
<reference evidence="8 9" key="1">
    <citation type="submission" date="2023-01" db="EMBL/GenBank/DDBJ databases">
        <title>Cultivation and genomic characterization of new, ubiquitous marine nitrite-oxidizing bacteria from the Nitrospirales.</title>
        <authorList>
            <person name="Mueller A.J."/>
            <person name="Daebeler A."/>
            <person name="Herbold C.W."/>
            <person name="Kirkegaard R.H."/>
            <person name="Daims H."/>
        </authorList>
    </citation>
    <scope>NUCLEOTIDE SEQUENCE [LARGE SCALE GENOMIC DNA]</scope>
    <source>
        <strain evidence="8 9">DK</strain>
    </source>
</reference>
<dbReference type="GO" id="GO:0016705">
    <property type="term" value="F:oxidoreductase activity, acting on paired donors, with incorporation or reduction of molecular oxygen"/>
    <property type="evidence" value="ECO:0007669"/>
    <property type="project" value="InterPro"/>
</dbReference>
<evidence type="ECO:0000313" key="9">
    <source>
        <dbReference type="Proteomes" id="UP001302494"/>
    </source>
</evidence>
<dbReference type="SUPFAM" id="SSF48264">
    <property type="entry name" value="Cytochrome P450"/>
    <property type="match status" value="1"/>
</dbReference>
<accession>A0AA96K1N5</accession>
<dbReference type="InterPro" id="IPR002401">
    <property type="entry name" value="Cyt_P450_E_grp-I"/>
</dbReference>
<dbReference type="InterPro" id="IPR036396">
    <property type="entry name" value="Cyt_P450_sf"/>
</dbReference>
<protein>
    <submittedName>
        <fullName evidence="8">Cytochrome P450</fullName>
    </submittedName>
</protein>
<gene>
    <name evidence="8" type="ORF">PQG83_05825</name>
</gene>
<evidence type="ECO:0000256" key="6">
    <source>
        <dbReference type="ARBA" id="ARBA00023033"/>
    </source>
</evidence>
<comment type="similarity">
    <text evidence="1">Belongs to the cytochrome P450 family.</text>
</comment>
<dbReference type="RefSeq" id="WP_312747750.1">
    <property type="nucleotide sequence ID" value="NZ_CP116968.1"/>
</dbReference>
<evidence type="ECO:0000256" key="7">
    <source>
        <dbReference type="PIRSR" id="PIRSR602401-1"/>
    </source>
</evidence>
<keyword evidence="2 7" id="KW-0349">Heme</keyword>
<evidence type="ECO:0000313" key="8">
    <source>
        <dbReference type="EMBL" id="WNM63271.1"/>
    </source>
</evidence>
<dbReference type="PANTHER" id="PTHR24286">
    <property type="entry name" value="CYTOCHROME P450 26"/>
    <property type="match status" value="1"/>
</dbReference>
<feature type="binding site" description="axial binding residue" evidence="7">
    <location>
        <position position="79"/>
    </location>
    <ligand>
        <name>heme</name>
        <dbReference type="ChEBI" id="CHEBI:30413"/>
    </ligand>
    <ligandPart>
        <name>Fe</name>
        <dbReference type="ChEBI" id="CHEBI:18248"/>
    </ligandPart>
</feature>
<keyword evidence="9" id="KW-1185">Reference proteome</keyword>
<sequence>MLETLRLEQSEYLMRKALRDIEFEGFLIPKGWLVRIGIRESHRDAEIFPNPNDFNPDRFLTTSIGPKQYSPFGIQQKSCLGKGLTLWIGQKVVLELAQGFEWKVVHDGPRELGVFHWRPSAKLGVQMSSISMGSA</sequence>
<dbReference type="GO" id="GO:0004497">
    <property type="term" value="F:monooxygenase activity"/>
    <property type="evidence" value="ECO:0007669"/>
    <property type="project" value="UniProtKB-KW"/>
</dbReference>
<evidence type="ECO:0000256" key="5">
    <source>
        <dbReference type="ARBA" id="ARBA00023004"/>
    </source>
</evidence>
<dbReference type="PRINTS" id="PR00463">
    <property type="entry name" value="EP450I"/>
</dbReference>
<keyword evidence="5 7" id="KW-0408">Iron</keyword>
<dbReference type="Gene3D" id="1.10.630.10">
    <property type="entry name" value="Cytochrome P450"/>
    <property type="match status" value="1"/>
</dbReference>
<evidence type="ECO:0000256" key="1">
    <source>
        <dbReference type="ARBA" id="ARBA00010617"/>
    </source>
</evidence>
<dbReference type="GO" id="GO:0016125">
    <property type="term" value="P:sterol metabolic process"/>
    <property type="evidence" value="ECO:0007669"/>
    <property type="project" value="TreeGrafter"/>
</dbReference>
<dbReference type="AlphaFoldDB" id="A0AA96K1N5"/>
<evidence type="ECO:0000256" key="4">
    <source>
        <dbReference type="ARBA" id="ARBA00023002"/>
    </source>
</evidence>
<comment type="cofactor">
    <cofactor evidence="7">
        <name>heme</name>
        <dbReference type="ChEBI" id="CHEBI:30413"/>
    </cofactor>
</comment>
<dbReference type="EMBL" id="CP116968">
    <property type="protein sequence ID" value="WNM63271.1"/>
    <property type="molecule type" value="Genomic_DNA"/>
</dbReference>
<organism evidence="8 9">
    <name type="scientific">Candidatus Nitrospira neomarina</name>
    <dbReference type="NCBI Taxonomy" id="3020899"/>
    <lineage>
        <taxon>Bacteria</taxon>
        <taxon>Pseudomonadati</taxon>
        <taxon>Nitrospirota</taxon>
        <taxon>Nitrospiria</taxon>
        <taxon>Nitrospirales</taxon>
        <taxon>Nitrospiraceae</taxon>
        <taxon>Nitrospira</taxon>
    </lineage>
</organism>
<evidence type="ECO:0000256" key="3">
    <source>
        <dbReference type="ARBA" id="ARBA00022723"/>
    </source>
</evidence>
<dbReference type="InterPro" id="IPR001128">
    <property type="entry name" value="Cyt_P450"/>
</dbReference>
<dbReference type="GO" id="GO:0020037">
    <property type="term" value="F:heme binding"/>
    <property type="evidence" value="ECO:0007669"/>
    <property type="project" value="InterPro"/>
</dbReference>
<proteinExistence type="inferred from homology"/>
<keyword evidence="3 7" id="KW-0479">Metal-binding</keyword>
<dbReference type="GO" id="GO:0005506">
    <property type="term" value="F:iron ion binding"/>
    <property type="evidence" value="ECO:0007669"/>
    <property type="project" value="InterPro"/>
</dbReference>
<dbReference type="PANTHER" id="PTHR24286:SF384">
    <property type="entry name" value="P450, PUTATIVE (EUROFUNG)-RELATED"/>
    <property type="match status" value="1"/>
</dbReference>
<keyword evidence="6" id="KW-0503">Monooxygenase</keyword>
<dbReference type="Pfam" id="PF00067">
    <property type="entry name" value="p450"/>
    <property type="match status" value="1"/>
</dbReference>
<evidence type="ECO:0000256" key="2">
    <source>
        <dbReference type="ARBA" id="ARBA00022617"/>
    </source>
</evidence>